<gene>
    <name evidence="2" type="ORF">CHARACLAT_015608</name>
</gene>
<reference evidence="2 3" key="1">
    <citation type="submission" date="2021-06" db="EMBL/GenBank/DDBJ databases">
        <authorList>
            <person name="Palmer J.M."/>
        </authorList>
    </citation>
    <scope>NUCLEOTIDE SEQUENCE [LARGE SCALE GENOMIC DNA]</scope>
    <source>
        <strain evidence="2 3">CL_MEX2019</strain>
        <tissue evidence="2">Muscle</tissue>
    </source>
</reference>
<name>A0ABU7DHC0_9TELE</name>
<evidence type="ECO:0000256" key="1">
    <source>
        <dbReference type="SAM" id="MobiDB-lite"/>
    </source>
</evidence>
<feature type="compositionally biased region" description="Low complexity" evidence="1">
    <location>
        <begin position="1"/>
        <end position="13"/>
    </location>
</feature>
<protein>
    <submittedName>
        <fullName evidence="2">Uncharacterized protein</fullName>
    </submittedName>
</protein>
<sequence length="115" mass="13627">MDQQLVNQNQQNVGKEINRNHSKKVSEHHFSNLLLRMLNSSLSGSQLSYTVCRCEAKRRKERGIHTEKRRSVIPVWCNRLYFNEVQSVNAWWSHTLRRSLAVCDIEEPITREQLH</sequence>
<dbReference type="Proteomes" id="UP001352852">
    <property type="component" value="Unassembled WGS sequence"/>
</dbReference>
<dbReference type="EMBL" id="JAHUTJ010025811">
    <property type="protein sequence ID" value="MED6274357.1"/>
    <property type="molecule type" value="Genomic_DNA"/>
</dbReference>
<feature type="region of interest" description="Disordered" evidence="1">
    <location>
        <begin position="1"/>
        <end position="22"/>
    </location>
</feature>
<keyword evidence="3" id="KW-1185">Reference proteome</keyword>
<proteinExistence type="predicted"/>
<organism evidence="2 3">
    <name type="scientific">Characodon lateralis</name>
    <dbReference type="NCBI Taxonomy" id="208331"/>
    <lineage>
        <taxon>Eukaryota</taxon>
        <taxon>Metazoa</taxon>
        <taxon>Chordata</taxon>
        <taxon>Craniata</taxon>
        <taxon>Vertebrata</taxon>
        <taxon>Euteleostomi</taxon>
        <taxon>Actinopterygii</taxon>
        <taxon>Neopterygii</taxon>
        <taxon>Teleostei</taxon>
        <taxon>Neoteleostei</taxon>
        <taxon>Acanthomorphata</taxon>
        <taxon>Ovalentaria</taxon>
        <taxon>Atherinomorphae</taxon>
        <taxon>Cyprinodontiformes</taxon>
        <taxon>Goodeidae</taxon>
        <taxon>Characodon</taxon>
    </lineage>
</organism>
<accession>A0ABU7DHC0</accession>
<comment type="caution">
    <text evidence="2">The sequence shown here is derived from an EMBL/GenBank/DDBJ whole genome shotgun (WGS) entry which is preliminary data.</text>
</comment>
<evidence type="ECO:0000313" key="2">
    <source>
        <dbReference type="EMBL" id="MED6274357.1"/>
    </source>
</evidence>
<evidence type="ECO:0000313" key="3">
    <source>
        <dbReference type="Proteomes" id="UP001352852"/>
    </source>
</evidence>